<dbReference type="KEGG" id="ftx:AW25_1227"/>
<protein>
    <submittedName>
        <fullName evidence="1">Uncharacterized protein</fullName>
    </submittedName>
</protein>
<evidence type="ECO:0000313" key="2">
    <source>
        <dbReference type="Proteomes" id="UP000000762"/>
    </source>
</evidence>
<dbReference type="RefSeq" id="WP_003038982.1">
    <property type="nucleotide sequence ID" value="NC_008601.1"/>
</dbReference>
<organism evidence="1 2">
    <name type="scientific">Francisella tularensis subsp. novicida (strain ATCC 15482 / CCUG 33449 / U112)</name>
    <dbReference type="NCBI Taxonomy" id="401614"/>
    <lineage>
        <taxon>Bacteria</taxon>
        <taxon>Pseudomonadati</taxon>
        <taxon>Pseudomonadota</taxon>
        <taxon>Gammaproteobacteria</taxon>
        <taxon>Thiotrichales</taxon>
        <taxon>Francisellaceae</taxon>
        <taxon>Francisella</taxon>
    </lineage>
</organism>
<dbReference type="KEGG" id="ftn:FTN_0793"/>
<dbReference type="Proteomes" id="UP000000762">
    <property type="component" value="Chromosome"/>
</dbReference>
<dbReference type="PANTHER" id="PTHR39431">
    <property type="entry name" value="FRPA/C-RELATED PROTEIN"/>
    <property type="match status" value="1"/>
</dbReference>
<proteinExistence type="predicted"/>
<keyword evidence="2" id="KW-1185">Reference proteome</keyword>
<evidence type="ECO:0000313" key="1">
    <source>
        <dbReference type="EMBL" id="ABK89683.1"/>
    </source>
</evidence>
<dbReference type="EMBL" id="CP000439">
    <property type="protein sequence ID" value="ABK89683.1"/>
    <property type="molecule type" value="Genomic_DNA"/>
</dbReference>
<accession>A0Q618</accession>
<gene>
    <name evidence="1" type="ordered locus">FTN_0793</name>
</gene>
<reference evidence="2" key="1">
    <citation type="journal article" date="2007" name="Genome Biol.">
        <title>Comparison of Francisella tularensis genomes reveals evolutionary events associated with the emergence of human pathogenic strains.</title>
        <authorList>
            <person name="Rohmer L."/>
            <person name="Fong C."/>
            <person name="Abmayr S."/>
            <person name="Wasnick M."/>
            <person name="Larson Freeman T.J."/>
            <person name="Radey M."/>
            <person name="Guina T."/>
            <person name="Svensson K."/>
            <person name="Hayden H.S."/>
            <person name="Jacobs M."/>
            <person name="Gallagher L.A."/>
            <person name="Manoil C."/>
            <person name="Ernst R.K."/>
            <person name="Drees B."/>
            <person name="Buckley D."/>
            <person name="Haugen E."/>
            <person name="Bovee D."/>
            <person name="Zhou Y."/>
            <person name="Chang J."/>
            <person name="Levy R."/>
            <person name="Lim R."/>
            <person name="Gillett W."/>
            <person name="Guenthener D."/>
            <person name="Kang A."/>
            <person name="Shaffer S.A."/>
            <person name="Taylor G."/>
            <person name="Chen J."/>
            <person name="Gallis B."/>
            <person name="D'Argenio D.A."/>
            <person name="Forsman M."/>
            <person name="Olson M.V."/>
            <person name="Goodlett D.R."/>
            <person name="Kaul R."/>
            <person name="Miller S.I."/>
            <person name="Brittnacher M.J."/>
        </authorList>
    </citation>
    <scope>NUCLEOTIDE SEQUENCE [LARGE SCALE GENOMIC DNA]</scope>
    <source>
        <strain evidence="2">U112</strain>
    </source>
</reference>
<dbReference type="AlphaFoldDB" id="A0Q618"/>
<name>A0Q618_FRATN</name>
<dbReference type="PANTHER" id="PTHR39431:SF1">
    <property type="entry name" value="FRPA_C-RELATED PROTEIN"/>
    <property type="match status" value="1"/>
</dbReference>
<sequence length="189" mass="20289">MFKYVSYSLCFLLISFICYSDSYSNLNSQLITIVTDGFDALSDLDTNADGVFNSKDDAFDSVQVWQDKDQDGVTDAGELTSLAEAGISSIDLNAKTVNQSVAGGILRKTSTATNTDGTTTAVGAMDFAENKFYSKFEEVLQSSQDLQNSINVAGQGALRSSKVFLLEICKYFANLDLAGSSGNNPEKNG</sequence>